<name>A0A1I5XWD1_9FIRM</name>
<keyword evidence="1" id="KW-0808">Transferase</keyword>
<keyword evidence="1" id="KW-0489">Methyltransferase</keyword>
<evidence type="ECO:0000313" key="1">
    <source>
        <dbReference type="EMBL" id="SFQ36263.1"/>
    </source>
</evidence>
<sequence length="573" mass="66496">MLYVGDIKNCQVTLVSELNNAEVVDFQEVRRRLASNIEIDGLSLNDNADIVDREGNILDKAQYKVHTKNSNLSKAKAEKNDEFYTRLEDIEAELSHYPKEYFKDKVIYCPTDVAVNTGRIMQSQFVRYFQINAHRLQFKKLIATCLVYKAAGEDDSDLEHVQNCYVLERKEASKQQKMVWSKDANNPVVEEYEEPGLGMQYRNADGSNHFMPYHIVNQAVTAPEGKYKIVKRYIDHYDEETGKPCLCEEDKGLKWEFHGHLLSIKWCRKHPDGTIEMLPEECYYDNTTKKGEDFLTDFSVFPKDENGNPCFEDLDSAEDKGSVCLYPPEYYDYQEIDYTEYDEYFEHCPEDSDYVSGDYRSAYCQKLFKEADVVVTNPPFSLFRDFVTMLESYNLDYCIVGNQNAITYKEIFPLIKEGKLWMGTGKSYSSLAGYFSSTYDDVAVSGQHKEGSIRVSGVCWFTNIDHFRLHEPILLVKTYNPNDYPKYDNYDAIEVKKTKDIPCDYDGIMGVPISFLHKYSPDQFEILGSQRWCKSPELVAVYCGKKATCEDDHKTLINGKETYDRIFIRRKQK</sequence>
<dbReference type="InterPro" id="IPR002052">
    <property type="entry name" value="DNA_methylase_N6_adenine_CS"/>
</dbReference>
<dbReference type="GO" id="GO:0003676">
    <property type="term" value="F:nucleic acid binding"/>
    <property type="evidence" value="ECO:0007669"/>
    <property type="project" value="InterPro"/>
</dbReference>
<evidence type="ECO:0000313" key="2">
    <source>
        <dbReference type="Proteomes" id="UP000182624"/>
    </source>
</evidence>
<dbReference type="AlphaFoldDB" id="A0A1I5XWD1"/>
<dbReference type="OrthoDB" id="9774673at2"/>
<dbReference type="GO" id="GO:0008168">
    <property type="term" value="F:methyltransferase activity"/>
    <property type="evidence" value="ECO:0007669"/>
    <property type="project" value="UniProtKB-KW"/>
</dbReference>
<dbReference type="InterPro" id="IPR025247">
    <property type="entry name" value="EcoRI-like_methylase"/>
</dbReference>
<dbReference type="Pfam" id="PF13651">
    <property type="entry name" value="EcoRI_methylase"/>
    <property type="match status" value="2"/>
</dbReference>
<dbReference type="GO" id="GO:0032259">
    <property type="term" value="P:methylation"/>
    <property type="evidence" value="ECO:0007669"/>
    <property type="project" value="UniProtKB-KW"/>
</dbReference>
<dbReference type="PROSITE" id="PS00092">
    <property type="entry name" value="N6_MTASE"/>
    <property type="match status" value="1"/>
</dbReference>
<accession>A0A1I5XWD1</accession>
<dbReference type="Proteomes" id="UP000182624">
    <property type="component" value="Unassembled WGS sequence"/>
</dbReference>
<gene>
    <name evidence="1" type="ORF">SAMN04487928_1389</name>
</gene>
<keyword evidence="2" id="KW-1185">Reference proteome</keyword>
<reference evidence="2" key="1">
    <citation type="submission" date="2016-10" db="EMBL/GenBank/DDBJ databases">
        <authorList>
            <person name="Varghese N."/>
            <person name="Submissions S."/>
        </authorList>
    </citation>
    <scope>NUCLEOTIDE SEQUENCE [LARGE SCALE GENOMIC DNA]</scope>
    <source>
        <strain evidence="2">P18</strain>
    </source>
</reference>
<dbReference type="EMBL" id="FOXO01000038">
    <property type="protein sequence ID" value="SFQ36263.1"/>
    <property type="molecule type" value="Genomic_DNA"/>
</dbReference>
<dbReference type="RefSeq" id="WP_074891538.1">
    <property type="nucleotide sequence ID" value="NZ_FOXO01000038.1"/>
</dbReference>
<organism evidence="1 2">
    <name type="scientific">Butyrivibrio proteoclasticus</name>
    <dbReference type="NCBI Taxonomy" id="43305"/>
    <lineage>
        <taxon>Bacteria</taxon>
        <taxon>Bacillati</taxon>
        <taxon>Bacillota</taxon>
        <taxon>Clostridia</taxon>
        <taxon>Lachnospirales</taxon>
        <taxon>Lachnospiraceae</taxon>
        <taxon>Butyrivibrio</taxon>
    </lineage>
</organism>
<protein>
    <submittedName>
        <fullName evidence="1">Adenine-specific methyltransferase EcoRI</fullName>
    </submittedName>
</protein>
<proteinExistence type="predicted"/>